<accession>A0ABN8Q3P7</accession>
<reference evidence="6 7" key="1">
    <citation type="submission" date="2022-05" db="EMBL/GenBank/DDBJ databases">
        <authorList>
            <consortium name="Genoscope - CEA"/>
            <person name="William W."/>
        </authorList>
    </citation>
    <scope>NUCLEOTIDE SEQUENCE [LARGE SCALE GENOMIC DNA]</scope>
</reference>
<evidence type="ECO:0000256" key="1">
    <source>
        <dbReference type="ARBA" id="ARBA00007932"/>
    </source>
</evidence>
<feature type="chain" id="PRO_5047356189" description="Folate receptor-like domain-containing protein" evidence="4">
    <location>
        <begin position="23"/>
        <end position="229"/>
    </location>
</feature>
<keyword evidence="2 4" id="KW-0732">Signal</keyword>
<evidence type="ECO:0000256" key="4">
    <source>
        <dbReference type="SAM" id="SignalP"/>
    </source>
</evidence>
<dbReference type="Proteomes" id="UP001159405">
    <property type="component" value="Unassembled WGS sequence"/>
</dbReference>
<comment type="caution">
    <text evidence="6">The sequence shown here is derived from an EMBL/GenBank/DDBJ whole genome shotgun (WGS) entry which is preliminary data.</text>
</comment>
<name>A0ABN8Q3P7_9CNID</name>
<dbReference type="Pfam" id="PF03024">
    <property type="entry name" value="Folate_rec"/>
    <property type="match status" value="1"/>
</dbReference>
<gene>
    <name evidence="6" type="ORF">PLOB_00050230</name>
</gene>
<proteinExistence type="inferred from homology"/>
<organism evidence="6 7">
    <name type="scientific">Porites lobata</name>
    <dbReference type="NCBI Taxonomy" id="104759"/>
    <lineage>
        <taxon>Eukaryota</taxon>
        <taxon>Metazoa</taxon>
        <taxon>Cnidaria</taxon>
        <taxon>Anthozoa</taxon>
        <taxon>Hexacorallia</taxon>
        <taxon>Scleractinia</taxon>
        <taxon>Fungiina</taxon>
        <taxon>Poritidae</taxon>
        <taxon>Porites</taxon>
    </lineage>
</organism>
<sequence length="229" mass="26461">MARGLVVLFSLLSVGLFCHSNSEEVTKCIDGPYHKDIPSPEGPDYVECHSWREKSCCTANFTAELQRNRVEVLYNFSWNHCKNLSQECEKFIKNQECFWSCEPNLIKWHVGEGVLKMVPICAKYCDEWFDACKSDYTCVQDWLRGFNYTNSIYSCPTNSSCRTFQEFYKNGEGLCNTMWAQSFYYEKSDNCMVMEFAPGKNPNDAVTASAPRFSTFIHPVLMFALLKIF</sequence>
<dbReference type="InterPro" id="IPR004269">
    <property type="entry name" value="Folate_rcpt"/>
</dbReference>
<keyword evidence="7" id="KW-1185">Reference proteome</keyword>
<dbReference type="EMBL" id="CALNXK010000099">
    <property type="protein sequence ID" value="CAH3154580.1"/>
    <property type="molecule type" value="Genomic_DNA"/>
</dbReference>
<evidence type="ECO:0000256" key="2">
    <source>
        <dbReference type="ARBA" id="ARBA00022729"/>
    </source>
</evidence>
<feature type="domain" description="Folate receptor-like" evidence="5">
    <location>
        <begin position="28"/>
        <end position="192"/>
    </location>
</feature>
<dbReference type="PANTHER" id="PTHR10517">
    <property type="entry name" value="FOLATE RECEPTOR"/>
    <property type="match status" value="1"/>
</dbReference>
<feature type="signal peptide" evidence="4">
    <location>
        <begin position="1"/>
        <end position="22"/>
    </location>
</feature>
<protein>
    <recommendedName>
        <fullName evidence="5">Folate receptor-like domain-containing protein</fullName>
    </recommendedName>
</protein>
<comment type="similarity">
    <text evidence="1">Belongs to the folate receptor family.</text>
</comment>
<evidence type="ECO:0000256" key="3">
    <source>
        <dbReference type="ARBA" id="ARBA00023157"/>
    </source>
</evidence>
<keyword evidence="3" id="KW-1015">Disulfide bond</keyword>
<dbReference type="InterPro" id="IPR018143">
    <property type="entry name" value="Folate_rcpt-like"/>
</dbReference>
<evidence type="ECO:0000313" key="7">
    <source>
        <dbReference type="Proteomes" id="UP001159405"/>
    </source>
</evidence>
<evidence type="ECO:0000259" key="5">
    <source>
        <dbReference type="Pfam" id="PF03024"/>
    </source>
</evidence>
<dbReference type="PANTHER" id="PTHR10517:SF14">
    <property type="entry name" value="FOLATE RECEPTOR 1-RELATED"/>
    <property type="match status" value="1"/>
</dbReference>
<evidence type="ECO:0000313" key="6">
    <source>
        <dbReference type="EMBL" id="CAH3154580.1"/>
    </source>
</evidence>